<feature type="compositionally biased region" description="Polar residues" evidence="1">
    <location>
        <begin position="276"/>
        <end position="321"/>
    </location>
</feature>
<accession>M2V1F5</accession>
<dbReference type="AlphaFoldDB" id="M2V1F5"/>
<evidence type="ECO:0000313" key="2">
    <source>
        <dbReference type="EMBL" id="EMD93777.1"/>
    </source>
</evidence>
<evidence type="ECO:0000256" key="1">
    <source>
        <dbReference type="SAM" id="MobiDB-lite"/>
    </source>
</evidence>
<feature type="non-terminal residue" evidence="2">
    <location>
        <position position="1"/>
    </location>
</feature>
<dbReference type="OrthoDB" id="3795517at2759"/>
<feature type="region of interest" description="Disordered" evidence="1">
    <location>
        <begin position="1"/>
        <end position="36"/>
    </location>
</feature>
<reference evidence="2 3" key="1">
    <citation type="journal article" date="2012" name="PLoS Pathog.">
        <title>Diverse lifestyles and strategies of plant pathogenesis encoded in the genomes of eighteen Dothideomycetes fungi.</title>
        <authorList>
            <person name="Ohm R.A."/>
            <person name="Feau N."/>
            <person name="Henrissat B."/>
            <person name="Schoch C.L."/>
            <person name="Horwitz B.A."/>
            <person name="Barry K.W."/>
            <person name="Condon B.J."/>
            <person name="Copeland A.C."/>
            <person name="Dhillon B."/>
            <person name="Glaser F."/>
            <person name="Hesse C.N."/>
            <person name="Kosti I."/>
            <person name="LaButti K."/>
            <person name="Lindquist E.A."/>
            <person name="Lucas S."/>
            <person name="Salamov A.A."/>
            <person name="Bradshaw R.E."/>
            <person name="Ciuffetti L."/>
            <person name="Hamelin R.C."/>
            <person name="Kema G.H.J."/>
            <person name="Lawrence C."/>
            <person name="Scott J.A."/>
            <person name="Spatafora J.W."/>
            <person name="Turgeon B.G."/>
            <person name="de Wit P.J.G.M."/>
            <person name="Zhong S."/>
            <person name="Goodwin S.B."/>
            <person name="Grigoriev I.V."/>
        </authorList>
    </citation>
    <scope>NUCLEOTIDE SEQUENCE [LARGE SCALE GENOMIC DNA]</scope>
    <source>
        <strain evidence="3">C5 / ATCC 48332 / race O</strain>
    </source>
</reference>
<sequence length="331" mass="37358">EISQKVSVANSLDHSHDTAVSTATHTKTHNVTPTGKPRAHFMLDMAHHEYIFPTGGTINATMVEILVLLPQWFRNPQILMRFLNNGLTSNIHMTILEEYRQLELNTSDEIERARDYIADSYRKAMRKIMPAWLRRNHKAPEDWDATVMSIENIIPEAAKKGGYVAPASIPFKDLAVGLKKLPQGYDAGDLTRALDFAMKNDKPGKDGSTTELMFPDDIHTILDHIGRTEITLTHLDTYVVPRYATVIRATEQARRKKIADCRMQRQARVESIQKPMDSTQSPQQSGLNQHAQSLPSSETMSTQVQIQQQTRSTTMTFSGLQSSIPYRGMDI</sequence>
<proteinExistence type="predicted"/>
<gene>
    <name evidence="2" type="ORF">COCHEDRAFT_1073211</name>
</gene>
<feature type="region of interest" description="Disordered" evidence="1">
    <location>
        <begin position="264"/>
        <end position="321"/>
    </location>
</feature>
<keyword evidence="3" id="KW-1185">Reference proteome</keyword>
<reference evidence="3" key="2">
    <citation type="journal article" date="2013" name="PLoS Genet.">
        <title>Comparative genome structure, secondary metabolite, and effector coding capacity across Cochliobolus pathogens.</title>
        <authorList>
            <person name="Condon B.J."/>
            <person name="Leng Y."/>
            <person name="Wu D."/>
            <person name="Bushley K.E."/>
            <person name="Ohm R.A."/>
            <person name="Otillar R."/>
            <person name="Martin J."/>
            <person name="Schackwitz W."/>
            <person name="Grimwood J."/>
            <person name="MohdZainudin N."/>
            <person name="Xue C."/>
            <person name="Wang R."/>
            <person name="Manning V.A."/>
            <person name="Dhillon B."/>
            <person name="Tu Z.J."/>
            <person name="Steffenson B.J."/>
            <person name="Salamov A."/>
            <person name="Sun H."/>
            <person name="Lowry S."/>
            <person name="LaButti K."/>
            <person name="Han J."/>
            <person name="Copeland A."/>
            <person name="Lindquist E."/>
            <person name="Barry K."/>
            <person name="Schmutz J."/>
            <person name="Baker S.E."/>
            <person name="Ciuffetti L.M."/>
            <person name="Grigoriev I.V."/>
            <person name="Zhong S."/>
            <person name="Turgeon B.G."/>
        </authorList>
    </citation>
    <scope>NUCLEOTIDE SEQUENCE [LARGE SCALE GENOMIC DNA]</scope>
    <source>
        <strain evidence="3">C5 / ATCC 48332 / race O</strain>
    </source>
</reference>
<dbReference type="EMBL" id="KB445573">
    <property type="protein sequence ID" value="EMD93777.1"/>
    <property type="molecule type" value="Genomic_DNA"/>
</dbReference>
<feature type="non-terminal residue" evidence="2">
    <location>
        <position position="331"/>
    </location>
</feature>
<name>M2V1F5_COCH5</name>
<dbReference type="OMA" id="HHEYIFP"/>
<evidence type="ECO:0000313" key="3">
    <source>
        <dbReference type="Proteomes" id="UP000016936"/>
    </source>
</evidence>
<feature type="compositionally biased region" description="Polar residues" evidence="1">
    <location>
        <begin position="1"/>
        <end position="33"/>
    </location>
</feature>
<organism evidence="2 3">
    <name type="scientific">Cochliobolus heterostrophus (strain C5 / ATCC 48332 / race O)</name>
    <name type="common">Southern corn leaf blight fungus</name>
    <name type="synonym">Bipolaris maydis</name>
    <dbReference type="NCBI Taxonomy" id="701091"/>
    <lineage>
        <taxon>Eukaryota</taxon>
        <taxon>Fungi</taxon>
        <taxon>Dikarya</taxon>
        <taxon>Ascomycota</taxon>
        <taxon>Pezizomycotina</taxon>
        <taxon>Dothideomycetes</taxon>
        <taxon>Pleosporomycetidae</taxon>
        <taxon>Pleosporales</taxon>
        <taxon>Pleosporineae</taxon>
        <taxon>Pleosporaceae</taxon>
        <taxon>Bipolaris</taxon>
    </lineage>
</organism>
<dbReference type="eggNOG" id="ENOG502RCHF">
    <property type="taxonomic scope" value="Eukaryota"/>
</dbReference>
<protein>
    <submittedName>
        <fullName evidence="2">Uncharacterized protein</fullName>
    </submittedName>
</protein>
<dbReference type="Proteomes" id="UP000016936">
    <property type="component" value="Unassembled WGS sequence"/>
</dbReference>
<dbReference type="HOGENOM" id="CLU_843482_0_0_1"/>